<dbReference type="AlphaFoldDB" id="I0A0V5"/>
<gene>
    <name evidence="8" type="ordered locus">FFONT_0622</name>
</gene>
<keyword evidence="9" id="KW-1185">Reference proteome</keyword>
<evidence type="ECO:0000256" key="3">
    <source>
        <dbReference type="ARBA" id="ARBA00022692"/>
    </source>
</evidence>
<evidence type="ECO:0000259" key="7">
    <source>
        <dbReference type="Pfam" id="PF02687"/>
    </source>
</evidence>
<name>I0A0V5_FERFK</name>
<accession>I0A0V5</accession>
<keyword evidence="4 6" id="KW-1133">Transmembrane helix</keyword>
<proteinExistence type="predicted"/>
<feature type="domain" description="ABC3 transporter permease C-terminal" evidence="7">
    <location>
        <begin position="113"/>
        <end position="225"/>
    </location>
</feature>
<evidence type="ECO:0000256" key="6">
    <source>
        <dbReference type="SAM" id="Phobius"/>
    </source>
</evidence>
<dbReference type="KEGG" id="ffo:FFONT_0622"/>
<feature type="transmembrane region" description="Helical" evidence="6">
    <location>
        <begin position="105"/>
        <end position="129"/>
    </location>
</feature>
<protein>
    <recommendedName>
        <fullName evidence="7">ABC3 transporter permease C-terminal domain-containing protein</fullName>
    </recommendedName>
</protein>
<keyword evidence="2" id="KW-1003">Cell membrane</keyword>
<evidence type="ECO:0000313" key="8">
    <source>
        <dbReference type="EMBL" id="AFH42612.1"/>
    </source>
</evidence>
<dbReference type="STRING" id="1163730.FFONT_0622"/>
<dbReference type="Proteomes" id="UP000007391">
    <property type="component" value="Chromosome"/>
</dbReference>
<evidence type="ECO:0000313" key="9">
    <source>
        <dbReference type="Proteomes" id="UP000007391"/>
    </source>
</evidence>
<dbReference type="EMBL" id="CP003423">
    <property type="protein sequence ID" value="AFH42612.1"/>
    <property type="molecule type" value="Genomic_DNA"/>
</dbReference>
<evidence type="ECO:0000256" key="4">
    <source>
        <dbReference type="ARBA" id="ARBA00022989"/>
    </source>
</evidence>
<comment type="subcellular location">
    <subcellularLocation>
        <location evidence="1">Cell membrane</location>
        <topology evidence="1">Multi-pass membrane protein</topology>
    </subcellularLocation>
</comment>
<keyword evidence="5 6" id="KW-0472">Membrane</keyword>
<evidence type="ECO:0000256" key="5">
    <source>
        <dbReference type="ARBA" id="ARBA00023136"/>
    </source>
</evidence>
<evidence type="ECO:0000256" key="2">
    <source>
        <dbReference type="ARBA" id="ARBA00022475"/>
    </source>
</evidence>
<sequence>MSSIFSLYQAQQYSYQMPFGAKLGEGYYLSVICSGGGNEGILLPDYMREEFPVNSTVEINGDGYRVLGYTGSNSSLAVLYSRSCNSFSQQLSPMQVLLNSALKEAFGISILWISFSLILSSLTTALLMLKNRERAEGEIKALISMGIRRRHFLLSSILYSLILSLLSSFMALSIGIFSMKLVAYASSSLFNLSILQPYITLDHALSLLSVSALSVFVPSFSISWAEFRMCMKNATEQGGGGE</sequence>
<dbReference type="GO" id="GO:0005886">
    <property type="term" value="C:plasma membrane"/>
    <property type="evidence" value="ECO:0007669"/>
    <property type="project" value="UniProtKB-SubCell"/>
</dbReference>
<evidence type="ECO:0000256" key="1">
    <source>
        <dbReference type="ARBA" id="ARBA00004651"/>
    </source>
</evidence>
<dbReference type="HOGENOM" id="CLU_1145181_0_0_2"/>
<dbReference type="InParanoid" id="I0A0V5"/>
<reference evidence="8 9" key="2">
    <citation type="journal article" date="2014" name="Extremophiles">
        <title>Analysis of the complete genome of Fervidococcus fontis confirms the distinct phylogenetic position of the order Fervidicoccales and suggests its environmental function.</title>
        <authorList>
            <person name="Lebedinsky A.V."/>
            <person name="Mardanov A.V."/>
            <person name="Kublanov I.V."/>
            <person name="Gumerov V.M."/>
            <person name="Beletsky A.V."/>
            <person name="Perevalova A.A."/>
            <person name="Bidzhieva S.Kh."/>
            <person name="Bonch-Osmolovskaya E.A."/>
            <person name="Skryabin K.G."/>
            <person name="Ravin N.V."/>
        </authorList>
    </citation>
    <scope>NUCLEOTIDE SEQUENCE [LARGE SCALE GENOMIC DNA]</scope>
    <source>
        <strain evidence="9">DSM 19380 / VKM B-2539 / Kam940</strain>
    </source>
</reference>
<dbReference type="Pfam" id="PF02687">
    <property type="entry name" value="FtsX"/>
    <property type="match status" value="1"/>
</dbReference>
<reference evidence="9" key="1">
    <citation type="submission" date="2012-03" db="EMBL/GenBank/DDBJ databases">
        <title>Fervidicoccus fontis complete genome analysis confirms its distinct phylogenetic position and predicts its environmental function.</title>
        <authorList>
            <person name="Lebedinsky A.V."/>
            <person name="Mardanov A.V."/>
            <person name="Gumerov V.M."/>
            <person name="Beletsky A.V."/>
            <person name="Kublanov I.V."/>
            <person name="Perevalova A.A."/>
            <person name="Bonch-Osmolovskaya E.A."/>
            <person name="Ravin N.V."/>
            <person name="Skryabin K.G."/>
        </authorList>
    </citation>
    <scope>NUCLEOTIDE SEQUENCE [LARGE SCALE GENOMIC DNA]</scope>
    <source>
        <strain evidence="9">DSM 19380 / VKM B-2539 / Kam940</strain>
    </source>
</reference>
<dbReference type="InterPro" id="IPR003838">
    <property type="entry name" value="ABC3_permease_C"/>
</dbReference>
<feature type="transmembrane region" description="Helical" evidence="6">
    <location>
        <begin position="203"/>
        <end position="225"/>
    </location>
</feature>
<keyword evidence="3 6" id="KW-0812">Transmembrane</keyword>
<organism evidence="8 9">
    <name type="scientific">Fervidicoccus fontis (strain DSM 19380 / JCM 18336 / VKM B-2539 / Kam940)</name>
    <dbReference type="NCBI Taxonomy" id="1163730"/>
    <lineage>
        <taxon>Archaea</taxon>
        <taxon>Thermoproteota</taxon>
        <taxon>Thermoprotei</taxon>
        <taxon>Fervidicoccales</taxon>
        <taxon>Fervidicoccaceae</taxon>
        <taxon>Fervidicoccus</taxon>
    </lineage>
</organism>
<feature type="transmembrane region" description="Helical" evidence="6">
    <location>
        <begin position="150"/>
        <end position="183"/>
    </location>
</feature>